<feature type="transmembrane region" description="Helical" evidence="1">
    <location>
        <begin position="219"/>
        <end position="241"/>
    </location>
</feature>
<feature type="transmembrane region" description="Helical" evidence="1">
    <location>
        <begin position="134"/>
        <end position="160"/>
    </location>
</feature>
<feature type="transmembrane region" description="Helical" evidence="1">
    <location>
        <begin position="27"/>
        <end position="49"/>
    </location>
</feature>
<dbReference type="NCBIfam" id="NF041043">
    <property type="entry name" value="BPSS1780_fam"/>
    <property type="match status" value="1"/>
</dbReference>
<name>A0ABX1NK00_9RHOO</name>
<feature type="transmembrane region" description="Helical" evidence="1">
    <location>
        <begin position="93"/>
        <end position="114"/>
    </location>
</feature>
<keyword evidence="1" id="KW-0812">Transmembrane</keyword>
<feature type="transmembrane region" description="Helical" evidence="1">
    <location>
        <begin position="191"/>
        <end position="213"/>
    </location>
</feature>
<dbReference type="InterPro" id="IPR047798">
    <property type="entry name" value="BPSS1780-like"/>
</dbReference>
<keyword evidence="3" id="KW-1185">Reference proteome</keyword>
<accession>A0ABX1NK00</accession>
<proteinExistence type="predicted"/>
<dbReference type="EMBL" id="WTVS01000049">
    <property type="protein sequence ID" value="NMF99615.1"/>
    <property type="molecule type" value="Genomic_DNA"/>
</dbReference>
<protein>
    <recommendedName>
        <fullName evidence="4">Transmembrane protein</fullName>
    </recommendedName>
</protein>
<evidence type="ECO:0000256" key="1">
    <source>
        <dbReference type="SAM" id="Phobius"/>
    </source>
</evidence>
<evidence type="ECO:0000313" key="2">
    <source>
        <dbReference type="EMBL" id="NMF99615.1"/>
    </source>
</evidence>
<sequence>MQARQLPAQRGFAWLGEGLQLWRRNPALLTFASFGYLLLLILVSVAPFIGQVLASLLMPVLSLGVLNTCRAIDAGRKAGPDVLFSGFQQNLPALVAIGGLYLAGSLLVLALTAVADGGTLFGIMTSGGKLEPEIATSTGFTMALLIAISLSTPVMMAYWFAPLLAGWWKVSAPKAMFFSFFACLRNWRPFLAYSIALALFGAILPGIVLGIVGMVSPTLATLLSVPLPLLLVPIVFASFYANARDIFGEPDNAPEQA</sequence>
<dbReference type="Proteomes" id="UP000634522">
    <property type="component" value="Unassembled WGS sequence"/>
</dbReference>
<reference evidence="2 3" key="1">
    <citation type="submission" date="2019-12" db="EMBL/GenBank/DDBJ databases">
        <title>Comparative genomics gives insights into the taxonomy of the Azoarcus-Aromatoleum group and reveals separate origins of nif in the plant-associated Azoarcus and non-plant-associated Aromatoleum sub-groups.</title>
        <authorList>
            <person name="Lafos M."/>
            <person name="Maluk M."/>
            <person name="Batista M."/>
            <person name="Junghare M."/>
            <person name="Carmona M."/>
            <person name="Faoro H."/>
            <person name="Cruz L.M."/>
            <person name="Battistoni F."/>
            <person name="De Souza E."/>
            <person name="Pedrosa F."/>
            <person name="Chen W.-M."/>
            <person name="Poole P.S."/>
            <person name="Dixon R.A."/>
            <person name="James E.K."/>
        </authorList>
    </citation>
    <scope>NUCLEOTIDE SEQUENCE [LARGE SCALE GENOMIC DNA]</scope>
    <source>
        <strain evidence="2 3">T</strain>
    </source>
</reference>
<dbReference type="RefSeq" id="WP_169142213.1">
    <property type="nucleotide sequence ID" value="NZ_WTVS01000049.1"/>
</dbReference>
<evidence type="ECO:0000313" key="3">
    <source>
        <dbReference type="Proteomes" id="UP000634522"/>
    </source>
</evidence>
<evidence type="ECO:0008006" key="4">
    <source>
        <dbReference type="Google" id="ProtNLM"/>
    </source>
</evidence>
<gene>
    <name evidence="2" type="ORF">GPA27_19750</name>
</gene>
<keyword evidence="1" id="KW-0472">Membrane</keyword>
<keyword evidence="1" id="KW-1133">Transmembrane helix</keyword>
<organism evidence="2 3">
    <name type="scientific">Aromatoleum toluolicum</name>
    <dbReference type="NCBI Taxonomy" id="90060"/>
    <lineage>
        <taxon>Bacteria</taxon>
        <taxon>Pseudomonadati</taxon>
        <taxon>Pseudomonadota</taxon>
        <taxon>Betaproteobacteria</taxon>
        <taxon>Rhodocyclales</taxon>
        <taxon>Rhodocyclaceae</taxon>
        <taxon>Aromatoleum</taxon>
    </lineage>
</organism>
<comment type="caution">
    <text evidence="2">The sequence shown here is derived from an EMBL/GenBank/DDBJ whole genome shotgun (WGS) entry which is preliminary data.</text>
</comment>